<gene>
    <name evidence="2" type="ORF">G0U57_005277</name>
</gene>
<feature type="compositionally biased region" description="Low complexity" evidence="1">
    <location>
        <begin position="1"/>
        <end position="15"/>
    </location>
</feature>
<keyword evidence="3" id="KW-1185">Reference proteome</keyword>
<feature type="region of interest" description="Disordered" evidence="1">
    <location>
        <begin position="1"/>
        <end position="38"/>
    </location>
</feature>
<evidence type="ECO:0000256" key="1">
    <source>
        <dbReference type="SAM" id="MobiDB-lite"/>
    </source>
</evidence>
<proteinExistence type="predicted"/>
<name>A0A8T1RZP7_CHESE</name>
<accession>A0A8T1RZP7</accession>
<dbReference type="AlphaFoldDB" id="A0A8T1RZP7"/>
<feature type="non-terminal residue" evidence="2">
    <location>
        <position position="1"/>
    </location>
</feature>
<reference evidence="2 3" key="1">
    <citation type="journal article" date="2020" name="G3 (Bethesda)">
        <title>Draft Genome of the Common Snapping Turtle, Chelydra serpentina, a Model for Phenotypic Plasticity in Reptiles.</title>
        <authorList>
            <person name="Das D."/>
            <person name="Singh S.K."/>
            <person name="Bierstedt J."/>
            <person name="Erickson A."/>
            <person name="Galli G.L.J."/>
            <person name="Crossley D.A. 2nd"/>
            <person name="Rhen T."/>
        </authorList>
    </citation>
    <scope>NUCLEOTIDE SEQUENCE [LARGE SCALE GENOMIC DNA]</scope>
    <source>
        <strain evidence="2">KW</strain>
    </source>
</reference>
<dbReference type="EMBL" id="JAHGAV010001700">
    <property type="protein sequence ID" value="KAG6921804.1"/>
    <property type="molecule type" value="Genomic_DNA"/>
</dbReference>
<protein>
    <submittedName>
        <fullName evidence="2">Methyl-CpG-binding domain protein 6-like</fullName>
    </submittedName>
</protein>
<comment type="caution">
    <text evidence="2">The sequence shown here is derived from an EMBL/GenBank/DDBJ whole genome shotgun (WGS) entry which is preliminary data.</text>
</comment>
<sequence length="110" mass="10897">MAPTSTGTTPTTTEAPDPPGAFGSAPVPPSSSGRLQPLLPPLVSPLLSAALLGDLSALSPLGAAGSPLLQSQPQLLPPALPAPLGFQLFQGQPPVLSQLGSSSPLAYLLQ</sequence>
<evidence type="ECO:0000313" key="2">
    <source>
        <dbReference type="EMBL" id="KAG6921804.1"/>
    </source>
</evidence>
<dbReference type="Proteomes" id="UP000765507">
    <property type="component" value="Unassembled WGS sequence"/>
</dbReference>
<evidence type="ECO:0000313" key="3">
    <source>
        <dbReference type="Proteomes" id="UP000765507"/>
    </source>
</evidence>
<organism evidence="2 3">
    <name type="scientific">Chelydra serpentina</name>
    <name type="common">Snapping turtle</name>
    <name type="synonym">Testudo serpentina</name>
    <dbReference type="NCBI Taxonomy" id="8475"/>
    <lineage>
        <taxon>Eukaryota</taxon>
        <taxon>Metazoa</taxon>
        <taxon>Chordata</taxon>
        <taxon>Craniata</taxon>
        <taxon>Vertebrata</taxon>
        <taxon>Euteleostomi</taxon>
        <taxon>Archelosauria</taxon>
        <taxon>Testudinata</taxon>
        <taxon>Testudines</taxon>
        <taxon>Cryptodira</taxon>
        <taxon>Durocryptodira</taxon>
        <taxon>Americhelydia</taxon>
        <taxon>Chelydroidea</taxon>
        <taxon>Chelydridae</taxon>
        <taxon>Chelydra</taxon>
    </lineage>
</organism>